<reference evidence="2" key="1">
    <citation type="submission" date="2017-01" db="EMBL/GenBank/DDBJ databases">
        <authorList>
            <person name="Varghese N."/>
            <person name="Submissions S."/>
        </authorList>
    </citation>
    <scope>NUCLEOTIDE SEQUENCE [LARGE SCALE GENOMIC DNA]</scope>
    <source>
        <strain evidence="2">DSM 18714</strain>
    </source>
</reference>
<dbReference type="AlphaFoldDB" id="A0A1N7LHU4"/>
<accession>A0A1N7LHU4</accession>
<organism evidence="1 2">
    <name type="scientific">Phaeovulum vinaykumarii</name>
    <dbReference type="NCBI Taxonomy" id="407234"/>
    <lineage>
        <taxon>Bacteria</taxon>
        <taxon>Pseudomonadati</taxon>
        <taxon>Pseudomonadota</taxon>
        <taxon>Alphaproteobacteria</taxon>
        <taxon>Rhodobacterales</taxon>
        <taxon>Paracoccaceae</taxon>
        <taxon>Phaeovulum</taxon>
    </lineage>
</organism>
<dbReference type="PANTHER" id="PTHR42896">
    <property type="entry name" value="XYLULOSE-1,5-BISPHOSPHATE (XUBP) PHOSPHATASE"/>
    <property type="match status" value="1"/>
</dbReference>
<protein>
    <submittedName>
        <fullName evidence="1">Haloacid dehalogenase superfamily, subfamily IA, variant 3 with third motif having DD or ED</fullName>
    </submittedName>
</protein>
<dbReference type="SUPFAM" id="SSF56784">
    <property type="entry name" value="HAD-like"/>
    <property type="match status" value="1"/>
</dbReference>
<dbReference type="SFLD" id="SFLDS00003">
    <property type="entry name" value="Haloacid_Dehalogenase"/>
    <property type="match status" value="1"/>
</dbReference>
<dbReference type="EMBL" id="FTOM01000003">
    <property type="protein sequence ID" value="SIS73397.1"/>
    <property type="molecule type" value="Genomic_DNA"/>
</dbReference>
<dbReference type="InterPro" id="IPR006439">
    <property type="entry name" value="HAD-SF_hydro_IA"/>
</dbReference>
<dbReference type="InterPro" id="IPR023198">
    <property type="entry name" value="PGP-like_dom2"/>
</dbReference>
<evidence type="ECO:0000313" key="2">
    <source>
        <dbReference type="Proteomes" id="UP000186098"/>
    </source>
</evidence>
<dbReference type="Gene3D" id="3.40.50.1000">
    <property type="entry name" value="HAD superfamily/HAD-like"/>
    <property type="match status" value="1"/>
</dbReference>
<evidence type="ECO:0000313" key="1">
    <source>
        <dbReference type="EMBL" id="SIS73397.1"/>
    </source>
</evidence>
<dbReference type="STRING" id="407234.SAMN05421795_10366"/>
<dbReference type="Gene3D" id="1.10.150.240">
    <property type="entry name" value="Putative phosphatase, domain 2"/>
    <property type="match status" value="1"/>
</dbReference>
<dbReference type="GO" id="GO:0016787">
    <property type="term" value="F:hydrolase activity"/>
    <property type="evidence" value="ECO:0007669"/>
    <property type="project" value="InterPro"/>
</dbReference>
<sequence length="231" mass="24589">MALKALIFDVDGTLAETEEAHRKAFNATFAANGIPWHWSREDYRILLSTTGGKERMAAHQRDLPEKLTPEQIVALHAEKTRRYAEILAGGGLRLRPGVADLVARARAAGLKCAVATTTNLPNVAALTRATWGAAPETIFDAIAAGDQVKAKKPAPDVFLLALERLGLPADACLAFEDSRPGLASAQAAGLRVLVTPSVYTDGEDFSAADHVLPDLTHPLPDLLAEALDARA</sequence>
<dbReference type="OrthoDB" id="9782449at2"/>
<proteinExistence type="predicted"/>
<dbReference type="Proteomes" id="UP000186098">
    <property type="component" value="Unassembled WGS sequence"/>
</dbReference>
<dbReference type="SFLD" id="SFLDG01129">
    <property type="entry name" value="C1.5:_HAD__Beta-PGM__Phosphata"/>
    <property type="match status" value="1"/>
</dbReference>
<dbReference type="InterPro" id="IPR036412">
    <property type="entry name" value="HAD-like_sf"/>
</dbReference>
<dbReference type="RefSeq" id="WP_076365076.1">
    <property type="nucleotide sequence ID" value="NZ_FTOM01000003.1"/>
</dbReference>
<name>A0A1N7LHU4_9RHOB</name>
<dbReference type="InterPro" id="IPR044999">
    <property type="entry name" value="CbbY-like"/>
</dbReference>
<gene>
    <name evidence="1" type="ORF">SAMN05421795_10366</name>
</gene>
<keyword evidence="2" id="KW-1185">Reference proteome</keyword>
<dbReference type="NCBIfam" id="TIGR01509">
    <property type="entry name" value="HAD-SF-IA-v3"/>
    <property type="match status" value="1"/>
</dbReference>
<dbReference type="InterPro" id="IPR023214">
    <property type="entry name" value="HAD_sf"/>
</dbReference>
<dbReference type="Pfam" id="PF00702">
    <property type="entry name" value="Hydrolase"/>
    <property type="match status" value="1"/>
</dbReference>
<dbReference type="PANTHER" id="PTHR42896:SF2">
    <property type="entry name" value="CBBY-LIKE PROTEIN"/>
    <property type="match status" value="1"/>
</dbReference>